<accession>A0A5C7FE62</accession>
<feature type="signal peptide" evidence="1">
    <location>
        <begin position="1"/>
        <end position="24"/>
    </location>
</feature>
<dbReference type="Gene3D" id="2.60.40.10">
    <property type="entry name" value="Immunoglobulins"/>
    <property type="match status" value="1"/>
</dbReference>
<sequence length="146" mass="15917">MKINHLRGLLALSLFCIVSVTLSAQPARATLVNSQSVLKSESFKYSNFELSDPAIYADEEFSISLTVENTEKNEITEEVVLMLKDESAAQIKRPQVGTSLTLAGGATETVTFTFTAQDLVKPGEAVPDTFVFYLGDTEIGVSYVKE</sequence>
<feature type="chain" id="PRO_5023031237" evidence="1">
    <location>
        <begin position="25"/>
        <end position="146"/>
    </location>
</feature>
<gene>
    <name evidence="2" type="ORF">FUA23_13880</name>
</gene>
<evidence type="ECO:0000313" key="3">
    <source>
        <dbReference type="Proteomes" id="UP000321907"/>
    </source>
</evidence>
<keyword evidence="3" id="KW-1185">Reference proteome</keyword>
<proteinExistence type="predicted"/>
<protein>
    <submittedName>
        <fullName evidence="2">Uncharacterized protein</fullName>
    </submittedName>
</protein>
<dbReference type="InterPro" id="IPR013783">
    <property type="entry name" value="Ig-like_fold"/>
</dbReference>
<comment type="caution">
    <text evidence="2">The sequence shown here is derived from an EMBL/GenBank/DDBJ whole genome shotgun (WGS) entry which is preliminary data.</text>
</comment>
<dbReference type="AlphaFoldDB" id="A0A5C7FE62"/>
<dbReference type="RefSeq" id="WP_147931352.1">
    <property type="nucleotide sequence ID" value="NZ_VOXD01000021.1"/>
</dbReference>
<reference evidence="2 3" key="1">
    <citation type="submission" date="2019-08" db="EMBL/GenBank/DDBJ databases">
        <title>Lewinella sp. strain SSH13 Genome sequencing and assembly.</title>
        <authorList>
            <person name="Kim I."/>
        </authorList>
    </citation>
    <scope>NUCLEOTIDE SEQUENCE [LARGE SCALE GENOMIC DNA]</scope>
    <source>
        <strain evidence="2 3">SSH13</strain>
    </source>
</reference>
<name>A0A5C7FE62_9BACT</name>
<dbReference type="Proteomes" id="UP000321907">
    <property type="component" value="Unassembled WGS sequence"/>
</dbReference>
<dbReference type="EMBL" id="VOXD01000021">
    <property type="protein sequence ID" value="TXF88552.1"/>
    <property type="molecule type" value="Genomic_DNA"/>
</dbReference>
<organism evidence="2 3">
    <name type="scientific">Neolewinella aurantiaca</name>
    <dbReference type="NCBI Taxonomy" id="2602767"/>
    <lineage>
        <taxon>Bacteria</taxon>
        <taxon>Pseudomonadati</taxon>
        <taxon>Bacteroidota</taxon>
        <taxon>Saprospiria</taxon>
        <taxon>Saprospirales</taxon>
        <taxon>Lewinellaceae</taxon>
        <taxon>Neolewinella</taxon>
    </lineage>
</organism>
<dbReference type="OrthoDB" id="9861595at2"/>
<keyword evidence="1" id="KW-0732">Signal</keyword>
<evidence type="ECO:0000256" key="1">
    <source>
        <dbReference type="SAM" id="SignalP"/>
    </source>
</evidence>
<evidence type="ECO:0000313" key="2">
    <source>
        <dbReference type="EMBL" id="TXF88552.1"/>
    </source>
</evidence>